<accession>A0ABV3TNM9</accession>
<name>A0ABV3TNM9_9RHOB</name>
<evidence type="ECO:0000313" key="1">
    <source>
        <dbReference type="EMBL" id="MEX1663188.1"/>
    </source>
</evidence>
<keyword evidence="2" id="KW-1185">Reference proteome</keyword>
<proteinExistence type="predicted"/>
<reference evidence="1 2" key="1">
    <citation type="journal article" date="2011" name="Int. J. Syst. Evol. Microbiol.">
        <title>Zhongshania antarctica gen. nov., sp. nov. and Zhongshania guokunii sp. nov., gammaproteobacteria respectively isolated from coastal attached (fast) ice and surface seawater of the Antarctic.</title>
        <authorList>
            <person name="Li H.J."/>
            <person name="Zhang X.Y."/>
            <person name="Chen C.X."/>
            <person name="Zhang Y.J."/>
            <person name="Gao Z.M."/>
            <person name="Yu Y."/>
            <person name="Chen X.L."/>
            <person name="Chen B."/>
            <person name="Zhang Y.Z."/>
        </authorList>
    </citation>
    <scope>NUCLEOTIDE SEQUENCE [LARGE SCALE GENOMIC DNA]</scope>
    <source>
        <strain evidence="1 2">15-R06ZXC-3</strain>
    </source>
</reference>
<dbReference type="EMBL" id="JBFRYC010000013">
    <property type="protein sequence ID" value="MEX1663188.1"/>
    <property type="molecule type" value="Genomic_DNA"/>
</dbReference>
<dbReference type="Proteomes" id="UP001557465">
    <property type="component" value="Unassembled WGS sequence"/>
</dbReference>
<protein>
    <submittedName>
        <fullName evidence="1">Uncharacterized protein</fullName>
    </submittedName>
</protein>
<evidence type="ECO:0000313" key="2">
    <source>
        <dbReference type="Proteomes" id="UP001557465"/>
    </source>
</evidence>
<sequence>MTLELKSVSNSVDGRRQIHPLDMVLQNVTVTVSHDALVKSWMRNSAR</sequence>
<comment type="caution">
    <text evidence="1">The sequence shown here is derived from an EMBL/GenBank/DDBJ whole genome shotgun (WGS) entry which is preliminary data.</text>
</comment>
<organism evidence="1 2">
    <name type="scientific">Thioclava arctica</name>
    <dbReference type="NCBI Taxonomy" id="3238301"/>
    <lineage>
        <taxon>Bacteria</taxon>
        <taxon>Pseudomonadati</taxon>
        <taxon>Pseudomonadota</taxon>
        <taxon>Alphaproteobacteria</taxon>
        <taxon>Rhodobacterales</taxon>
        <taxon>Paracoccaceae</taxon>
        <taxon>Thioclava</taxon>
    </lineage>
</organism>
<dbReference type="RefSeq" id="WP_295530028.1">
    <property type="nucleotide sequence ID" value="NZ_JBFRYC010000013.1"/>
</dbReference>
<gene>
    <name evidence="1" type="ORF">AB4874_16335</name>
</gene>